<dbReference type="EC" id="3.2.1.21" evidence="3 9"/>
<evidence type="ECO:0000256" key="7">
    <source>
        <dbReference type="ARBA" id="ARBA00023295"/>
    </source>
</evidence>
<proteinExistence type="inferred from homology"/>
<comment type="similarity">
    <text evidence="2 9">Belongs to the glycosyl hydrolase 1 family.</text>
</comment>
<dbReference type="InterPro" id="IPR017736">
    <property type="entry name" value="Glyco_hydro_1_beta-glucosidase"/>
</dbReference>
<dbReference type="Gene3D" id="3.20.20.80">
    <property type="entry name" value="Glycosidases"/>
    <property type="match status" value="1"/>
</dbReference>
<evidence type="ECO:0000256" key="1">
    <source>
        <dbReference type="ARBA" id="ARBA00000448"/>
    </source>
</evidence>
<comment type="catalytic activity">
    <reaction evidence="1 9">
        <text>Hydrolysis of terminal, non-reducing beta-D-glucosyl residues with release of beta-D-glucose.</text>
        <dbReference type="EC" id="3.2.1.21"/>
    </reaction>
</comment>
<dbReference type="PRINTS" id="PR00131">
    <property type="entry name" value="GLHYDRLASE1"/>
</dbReference>
<evidence type="ECO:0000256" key="2">
    <source>
        <dbReference type="ARBA" id="ARBA00010838"/>
    </source>
</evidence>
<dbReference type="Proteomes" id="UP001230156">
    <property type="component" value="Unassembled WGS sequence"/>
</dbReference>
<dbReference type="InterPro" id="IPR033132">
    <property type="entry name" value="GH_1_N_CS"/>
</dbReference>
<keyword evidence="7 9" id="KW-0326">Glycosidase</keyword>
<keyword evidence="6" id="KW-0119">Carbohydrate metabolism</keyword>
<dbReference type="EMBL" id="JAUYVI010000007">
    <property type="protein sequence ID" value="MDQ7250636.1"/>
    <property type="molecule type" value="Genomic_DNA"/>
</dbReference>
<reference evidence="11" key="1">
    <citation type="submission" date="2023-08" db="EMBL/GenBank/DDBJ databases">
        <title>Rhodospirillaceae gen. nov., a novel taxon isolated from the Yangtze River Yuezi River estuary sludge.</title>
        <authorList>
            <person name="Ruan L."/>
        </authorList>
    </citation>
    <scope>NUCLEOTIDE SEQUENCE [LARGE SCALE GENOMIC DNA]</scope>
    <source>
        <strain evidence="11">R-7</strain>
    </source>
</reference>
<dbReference type="NCBIfam" id="TIGR03356">
    <property type="entry name" value="BGL"/>
    <property type="match status" value="1"/>
</dbReference>
<evidence type="ECO:0000256" key="5">
    <source>
        <dbReference type="ARBA" id="ARBA00023001"/>
    </source>
</evidence>
<evidence type="ECO:0000256" key="8">
    <source>
        <dbReference type="ARBA" id="ARBA00023326"/>
    </source>
</evidence>
<keyword evidence="8" id="KW-0624">Polysaccharide degradation</keyword>
<dbReference type="SUPFAM" id="SSF51445">
    <property type="entry name" value="(Trans)glycosidases"/>
    <property type="match status" value="1"/>
</dbReference>
<evidence type="ECO:0000256" key="9">
    <source>
        <dbReference type="RuleBase" id="RU361175"/>
    </source>
</evidence>
<keyword evidence="4 9" id="KW-0378">Hydrolase</keyword>
<accession>A0ABU0YSF6</accession>
<name>A0ABU0YSF6_9PROT</name>
<dbReference type="InterPro" id="IPR001360">
    <property type="entry name" value="Glyco_hydro_1"/>
</dbReference>
<evidence type="ECO:0000256" key="4">
    <source>
        <dbReference type="ARBA" id="ARBA00022801"/>
    </source>
</evidence>
<comment type="caution">
    <text evidence="10">The sequence shown here is derived from an EMBL/GenBank/DDBJ whole genome shotgun (WGS) entry which is preliminary data.</text>
</comment>
<sequence length="452" mass="50705">MTEPVVSPQELGRGFPAGFRWGASTSAYQIEGAVAEDGRKPSIWDIRCRIKGKVNNGDTGDIACDHYHRYPEDIALMRDAGLQVYRFSTAWPRILPRGRGAVNPAGLDFYDRIVDATLEAGMEPWLCLYHWDLPQALEEVGGWVNRDCAFWFADYAAVVAQRFGDRVKHYITFNESSVFTIFGYSMDWAAPGIIDKAAHLKATHHVNLAHGLGVDVLRDSVKGASIGCVHNNQRVIPETDTPENRTAATLLDAFWNHAFPDPQNLGHYPPQLAELMEPYVQAGDLARICRPCDFFGLNHYGPIFAKADPKNLWGFGWGSPPEDAPKTDMGWPIFPEMFTEELVDLTRRYRLPIYVTENGCNTGDVPDAAGVVNDPKRIVFLTRYITAMLKAIADGADVRGYMVWSLLDNFEWGSGYGNRFGIIHVDFETLKRTPKASFRWYKDLIAAHRAKG</sequence>
<dbReference type="PANTHER" id="PTHR10353">
    <property type="entry name" value="GLYCOSYL HYDROLASE"/>
    <property type="match status" value="1"/>
</dbReference>
<organism evidence="10 11">
    <name type="scientific">Dongia sedimenti</name>
    <dbReference type="NCBI Taxonomy" id="3064282"/>
    <lineage>
        <taxon>Bacteria</taxon>
        <taxon>Pseudomonadati</taxon>
        <taxon>Pseudomonadota</taxon>
        <taxon>Alphaproteobacteria</taxon>
        <taxon>Rhodospirillales</taxon>
        <taxon>Dongiaceae</taxon>
        <taxon>Dongia</taxon>
    </lineage>
</organism>
<dbReference type="Pfam" id="PF00232">
    <property type="entry name" value="Glyco_hydro_1"/>
    <property type="match status" value="1"/>
</dbReference>
<dbReference type="PANTHER" id="PTHR10353:SF36">
    <property type="entry name" value="LP05116P"/>
    <property type="match status" value="1"/>
</dbReference>
<dbReference type="PROSITE" id="PS00653">
    <property type="entry name" value="GLYCOSYL_HYDROL_F1_2"/>
    <property type="match status" value="1"/>
</dbReference>
<evidence type="ECO:0000313" key="10">
    <source>
        <dbReference type="EMBL" id="MDQ7250636.1"/>
    </source>
</evidence>
<gene>
    <name evidence="10" type="ORF">Q8A70_23305</name>
</gene>
<dbReference type="GO" id="GO:0008422">
    <property type="term" value="F:beta-glucosidase activity"/>
    <property type="evidence" value="ECO:0007669"/>
    <property type="project" value="UniProtKB-EC"/>
</dbReference>
<evidence type="ECO:0000313" key="11">
    <source>
        <dbReference type="Proteomes" id="UP001230156"/>
    </source>
</evidence>
<protein>
    <recommendedName>
        <fullName evidence="3 9">Beta-glucosidase</fullName>
        <ecNumber evidence="3 9">3.2.1.21</ecNumber>
    </recommendedName>
</protein>
<dbReference type="InterPro" id="IPR017853">
    <property type="entry name" value="GH"/>
</dbReference>
<keyword evidence="11" id="KW-1185">Reference proteome</keyword>
<evidence type="ECO:0000256" key="3">
    <source>
        <dbReference type="ARBA" id="ARBA00012744"/>
    </source>
</evidence>
<evidence type="ECO:0000256" key="6">
    <source>
        <dbReference type="ARBA" id="ARBA00023277"/>
    </source>
</evidence>
<dbReference type="RefSeq" id="WP_379960165.1">
    <property type="nucleotide sequence ID" value="NZ_JAUYVI010000007.1"/>
</dbReference>
<keyword evidence="5" id="KW-0136">Cellulose degradation</keyword>